<evidence type="ECO:0000259" key="6">
    <source>
        <dbReference type="PROSITE" id="PS50089"/>
    </source>
</evidence>
<dbReference type="GO" id="GO:0061630">
    <property type="term" value="F:ubiquitin protein ligase activity"/>
    <property type="evidence" value="ECO:0007669"/>
    <property type="project" value="TreeGrafter"/>
</dbReference>
<dbReference type="Pfam" id="PF13920">
    <property type="entry name" value="zf-C3HC4_3"/>
    <property type="match status" value="1"/>
</dbReference>
<dbReference type="PROSITE" id="PS50089">
    <property type="entry name" value="ZF_RING_2"/>
    <property type="match status" value="1"/>
</dbReference>
<dbReference type="Gene3D" id="3.30.40.10">
    <property type="entry name" value="Zinc/RING finger domain, C3HC4 (zinc finger)"/>
    <property type="match status" value="1"/>
</dbReference>
<sequence>MNTLTHPNLQQNGFPLSTSYGISSATSGLGGKFLGKLLASALKTIPGLNIGAAIVDASISSLITLTVGIAFMLALKTLYYADLKIEDLSKDEQQKLIQTYFHKKLEELRTKSREQLYALLQKEAVLNPSEQQQVIGNIEKQTQTAINNQQTNLQKKTMAIEKLRRNNIDIENMCCICLVNPSNMVTAPCGHMCICDADYEDYMARLSDSTRVCPICRTRIEQAIKKFTPKTQ</sequence>
<accession>A0A819ML22</accession>
<evidence type="ECO:0000256" key="1">
    <source>
        <dbReference type="ARBA" id="ARBA00022771"/>
    </source>
</evidence>
<organism evidence="8 9">
    <name type="scientific">Adineta steineri</name>
    <dbReference type="NCBI Taxonomy" id="433720"/>
    <lineage>
        <taxon>Eukaryota</taxon>
        <taxon>Metazoa</taxon>
        <taxon>Spiralia</taxon>
        <taxon>Gnathifera</taxon>
        <taxon>Rotifera</taxon>
        <taxon>Eurotatoria</taxon>
        <taxon>Bdelloidea</taxon>
        <taxon>Adinetida</taxon>
        <taxon>Adinetidae</taxon>
        <taxon>Adineta</taxon>
    </lineage>
</organism>
<protein>
    <recommendedName>
        <fullName evidence="6">RING-type domain-containing protein</fullName>
    </recommendedName>
</protein>
<comment type="caution">
    <text evidence="8">The sequence shown here is derived from an EMBL/GenBank/DDBJ whole genome shotgun (WGS) entry which is preliminary data.</text>
</comment>
<keyword evidence="1 3" id="KW-0863">Zinc-finger</keyword>
<dbReference type="PANTHER" id="PTHR22696:SF1">
    <property type="entry name" value="E3 UBIQUITIN-PROTEIN LIGASE RNF26"/>
    <property type="match status" value="1"/>
</dbReference>
<feature type="domain" description="RING-type" evidence="6">
    <location>
        <begin position="174"/>
        <end position="217"/>
    </location>
</feature>
<dbReference type="GO" id="GO:0006511">
    <property type="term" value="P:ubiquitin-dependent protein catabolic process"/>
    <property type="evidence" value="ECO:0007669"/>
    <property type="project" value="TreeGrafter"/>
</dbReference>
<dbReference type="GO" id="GO:0008270">
    <property type="term" value="F:zinc ion binding"/>
    <property type="evidence" value="ECO:0007669"/>
    <property type="project" value="UniProtKB-KW"/>
</dbReference>
<evidence type="ECO:0000313" key="8">
    <source>
        <dbReference type="EMBL" id="CAF3982048.1"/>
    </source>
</evidence>
<proteinExistence type="predicted"/>
<keyword evidence="5" id="KW-0472">Membrane</keyword>
<name>A0A819ML22_9BILA</name>
<reference evidence="8" key="1">
    <citation type="submission" date="2021-02" db="EMBL/GenBank/DDBJ databases">
        <authorList>
            <person name="Nowell W R."/>
        </authorList>
    </citation>
    <scope>NUCLEOTIDE SEQUENCE</scope>
</reference>
<dbReference type="Proteomes" id="UP000663860">
    <property type="component" value="Unassembled WGS sequence"/>
</dbReference>
<evidence type="ECO:0000313" key="9">
    <source>
        <dbReference type="Proteomes" id="UP000663868"/>
    </source>
</evidence>
<dbReference type="InterPro" id="IPR013083">
    <property type="entry name" value="Znf_RING/FYVE/PHD"/>
</dbReference>
<keyword evidence="1 3" id="KW-0479">Metal-binding</keyword>
<keyword evidence="5" id="KW-0812">Transmembrane</keyword>
<dbReference type="GO" id="GO:0016567">
    <property type="term" value="P:protein ubiquitination"/>
    <property type="evidence" value="ECO:0007669"/>
    <property type="project" value="TreeGrafter"/>
</dbReference>
<gene>
    <name evidence="7" type="ORF">IZO911_LOCUS22915</name>
    <name evidence="8" type="ORF">KXQ929_LOCUS27401</name>
</gene>
<dbReference type="EMBL" id="CAJNOE010000260">
    <property type="protein sequence ID" value="CAF1098674.1"/>
    <property type="molecule type" value="Genomic_DNA"/>
</dbReference>
<feature type="coiled-coil region" evidence="4">
    <location>
        <begin position="146"/>
        <end position="173"/>
    </location>
</feature>
<dbReference type="EMBL" id="CAJOBB010002590">
    <property type="protein sequence ID" value="CAF3982048.1"/>
    <property type="molecule type" value="Genomic_DNA"/>
</dbReference>
<feature type="transmembrane region" description="Helical" evidence="5">
    <location>
        <begin position="50"/>
        <end position="75"/>
    </location>
</feature>
<dbReference type="SUPFAM" id="SSF57850">
    <property type="entry name" value="RING/U-box"/>
    <property type="match status" value="1"/>
</dbReference>
<evidence type="ECO:0000313" key="7">
    <source>
        <dbReference type="EMBL" id="CAF1098674.1"/>
    </source>
</evidence>
<dbReference type="AlphaFoldDB" id="A0A819ML22"/>
<dbReference type="InterPro" id="IPR001841">
    <property type="entry name" value="Znf_RING"/>
</dbReference>
<keyword evidence="2" id="KW-0862">Zinc</keyword>
<keyword evidence="4" id="KW-0175">Coiled coil</keyword>
<dbReference type="PANTHER" id="PTHR22696">
    <property type="entry name" value="E3 UBIQUITIN-PROTEIN LIGASE RNF26"/>
    <property type="match status" value="1"/>
</dbReference>
<keyword evidence="5" id="KW-1133">Transmembrane helix</keyword>
<evidence type="ECO:0000256" key="3">
    <source>
        <dbReference type="PROSITE-ProRule" id="PRU00175"/>
    </source>
</evidence>
<evidence type="ECO:0000256" key="2">
    <source>
        <dbReference type="ARBA" id="ARBA00022833"/>
    </source>
</evidence>
<evidence type="ECO:0000256" key="5">
    <source>
        <dbReference type="SAM" id="Phobius"/>
    </source>
</evidence>
<evidence type="ECO:0000256" key="4">
    <source>
        <dbReference type="SAM" id="Coils"/>
    </source>
</evidence>
<dbReference type="Proteomes" id="UP000663868">
    <property type="component" value="Unassembled WGS sequence"/>
</dbReference>